<evidence type="ECO:0000256" key="4">
    <source>
        <dbReference type="ARBA" id="ARBA00022801"/>
    </source>
</evidence>
<dbReference type="EC" id="3.1.3.12" evidence="6"/>
<organism evidence="7 8">
    <name type="scientific">Corynebacterium choanae</name>
    <dbReference type="NCBI Taxonomy" id="1862358"/>
    <lineage>
        <taxon>Bacteria</taxon>
        <taxon>Bacillati</taxon>
        <taxon>Actinomycetota</taxon>
        <taxon>Actinomycetes</taxon>
        <taxon>Mycobacteriales</taxon>
        <taxon>Corynebacteriaceae</taxon>
        <taxon>Corynebacterium</taxon>
    </lineage>
</organism>
<dbReference type="Proteomes" id="UP000269019">
    <property type="component" value="Chromosome"/>
</dbReference>
<comment type="function">
    <text evidence="5 6">Removes the phosphate from trehalose 6-phosphate to produce free trehalose.</text>
</comment>
<gene>
    <name evidence="7" type="primary">otsB</name>
    <name evidence="7" type="ORF">CCHOA_01730</name>
</gene>
<reference evidence="7 8" key="1">
    <citation type="submission" date="2018-11" db="EMBL/GenBank/DDBJ databases">
        <authorList>
            <person name="Kleinhagauer T."/>
            <person name="Glaeser S.P."/>
            <person name="Spergser J."/>
            <person name="Ruckert C."/>
            <person name="Kaempfer P."/>
            <person name="Busse H.-J."/>
        </authorList>
    </citation>
    <scope>NUCLEOTIDE SEQUENCE [LARGE SCALE GENOMIC DNA]</scope>
    <source>
        <strain evidence="7 8">200CH</strain>
    </source>
</reference>
<dbReference type="NCBIfam" id="TIGR01484">
    <property type="entry name" value="HAD-SF-IIB"/>
    <property type="match status" value="1"/>
</dbReference>
<proteinExistence type="inferred from homology"/>
<evidence type="ECO:0000256" key="3">
    <source>
        <dbReference type="ARBA" id="ARBA00008770"/>
    </source>
</evidence>
<keyword evidence="6" id="KW-0460">Magnesium</keyword>
<comment type="pathway">
    <text evidence="2 6">Glycan biosynthesis; trehalose biosynthesis.</text>
</comment>
<dbReference type="InterPro" id="IPR006379">
    <property type="entry name" value="HAD-SF_hydro_IIB"/>
</dbReference>
<keyword evidence="6" id="KW-0479">Metal-binding</keyword>
<dbReference type="PANTHER" id="PTHR43768">
    <property type="entry name" value="TREHALOSE 6-PHOSPHATE PHOSPHATASE"/>
    <property type="match status" value="1"/>
</dbReference>
<evidence type="ECO:0000256" key="1">
    <source>
        <dbReference type="ARBA" id="ARBA00000500"/>
    </source>
</evidence>
<evidence type="ECO:0000313" key="7">
    <source>
        <dbReference type="EMBL" id="AZA12774.1"/>
    </source>
</evidence>
<dbReference type="Gene3D" id="3.40.50.1000">
    <property type="entry name" value="HAD superfamily/HAD-like"/>
    <property type="match status" value="1"/>
</dbReference>
<dbReference type="PANTHER" id="PTHR43768:SF3">
    <property type="entry name" value="TREHALOSE 6-PHOSPHATE PHOSPHATASE"/>
    <property type="match status" value="1"/>
</dbReference>
<sequence length="294" mass="30624">MPIADGLPSRVDDRIGGRCSVLRPVADADVSVQKGDCCSVTVAIDSAFDRAVNAAELLVVSDFDGTLAPLTGDAMRVHPDPVGVAALQQLSELPHTTVAVLSGRDLQSLAKVAPLREPVVLAGSHGAETAGAQETANEQQQRLLHSAADALEAIAEQASGAFVEYKPYHLALHVRLVADQEHASRMLEEAASIAANIDGLSATFGKCIVEIAATTCTKGTWIQSQQQATGATVTIFAGDDVTDEHGFAALQPTDISIKVGSGATGARYRLADTAAISQWFARLAAARAARYSAN</sequence>
<dbReference type="Pfam" id="PF02358">
    <property type="entry name" value="Trehalose_PPase"/>
    <property type="match status" value="1"/>
</dbReference>
<dbReference type="UniPathway" id="UPA00299"/>
<comment type="catalytic activity">
    <reaction evidence="1 6">
        <text>alpha,alpha-trehalose 6-phosphate + H2O = alpha,alpha-trehalose + phosphate</text>
        <dbReference type="Rhea" id="RHEA:23420"/>
        <dbReference type="ChEBI" id="CHEBI:15377"/>
        <dbReference type="ChEBI" id="CHEBI:16551"/>
        <dbReference type="ChEBI" id="CHEBI:43474"/>
        <dbReference type="ChEBI" id="CHEBI:58429"/>
        <dbReference type="EC" id="3.1.3.12"/>
    </reaction>
</comment>
<dbReference type="GO" id="GO:0005992">
    <property type="term" value="P:trehalose biosynthetic process"/>
    <property type="evidence" value="ECO:0007669"/>
    <property type="project" value="UniProtKB-UniPathway"/>
</dbReference>
<dbReference type="InterPro" id="IPR044651">
    <property type="entry name" value="OTSB-like"/>
</dbReference>
<comment type="cofactor">
    <cofactor evidence="6">
        <name>Mg(2+)</name>
        <dbReference type="ChEBI" id="CHEBI:18420"/>
    </cofactor>
</comment>
<keyword evidence="4 6" id="KW-0378">Hydrolase</keyword>
<dbReference type="SUPFAM" id="SSF56784">
    <property type="entry name" value="HAD-like"/>
    <property type="match status" value="1"/>
</dbReference>
<dbReference type="NCBIfam" id="TIGR00685">
    <property type="entry name" value="T6PP"/>
    <property type="match status" value="1"/>
</dbReference>
<dbReference type="KEGG" id="ccho:CCHOA_01730"/>
<protein>
    <recommendedName>
        <fullName evidence="6">Trehalose 6-phosphate phosphatase</fullName>
        <ecNumber evidence="6">3.1.3.12</ecNumber>
    </recommendedName>
</protein>
<evidence type="ECO:0000313" key="8">
    <source>
        <dbReference type="Proteomes" id="UP000269019"/>
    </source>
</evidence>
<keyword evidence="8" id="KW-1185">Reference proteome</keyword>
<dbReference type="EMBL" id="CP033896">
    <property type="protein sequence ID" value="AZA12774.1"/>
    <property type="molecule type" value="Genomic_DNA"/>
</dbReference>
<dbReference type="GO" id="GO:0004805">
    <property type="term" value="F:trehalose-phosphatase activity"/>
    <property type="evidence" value="ECO:0007669"/>
    <property type="project" value="UniProtKB-EC"/>
</dbReference>
<evidence type="ECO:0000256" key="5">
    <source>
        <dbReference type="ARBA" id="ARBA00024179"/>
    </source>
</evidence>
<comment type="similarity">
    <text evidence="3 6">Belongs to the trehalose phosphatase family.</text>
</comment>
<dbReference type="InterPro" id="IPR003337">
    <property type="entry name" value="Trehalose_PPase"/>
</dbReference>
<evidence type="ECO:0000256" key="2">
    <source>
        <dbReference type="ARBA" id="ARBA00005199"/>
    </source>
</evidence>
<accession>A0A3G6J9R1</accession>
<dbReference type="GO" id="GO:0046872">
    <property type="term" value="F:metal ion binding"/>
    <property type="evidence" value="ECO:0007669"/>
    <property type="project" value="UniProtKB-KW"/>
</dbReference>
<name>A0A3G6J9R1_9CORY</name>
<evidence type="ECO:0000256" key="6">
    <source>
        <dbReference type="RuleBase" id="RU361117"/>
    </source>
</evidence>
<dbReference type="InterPro" id="IPR036412">
    <property type="entry name" value="HAD-like_sf"/>
</dbReference>
<dbReference type="Gene3D" id="3.30.70.1020">
    <property type="entry name" value="Trehalose-6-phosphate phosphatase related protein, domain 2"/>
    <property type="match status" value="1"/>
</dbReference>
<dbReference type="AlphaFoldDB" id="A0A3G6J9R1"/>
<dbReference type="OrthoDB" id="9816160at2"/>
<dbReference type="InterPro" id="IPR023214">
    <property type="entry name" value="HAD_sf"/>
</dbReference>